<proteinExistence type="predicted"/>
<evidence type="ECO:0000313" key="1">
    <source>
        <dbReference type="EMBL" id="OHT07515.1"/>
    </source>
</evidence>
<sequence length="201" mass="22525">MHSLPNDPCIKCLVFGKSDSGKTTFVYDYATSILNEYSDSLCLIIARKSKAERKLVDDSIIHNNSNNDSISCFDRILYKWATDQISLIQIASGLHIYQDQPLELLVVEDLLEFVPAIHANAMISLFLNAISVFPTCRFIITMTPKKEANIVNFRLAMTHYVNTYTDSGDGGFSRRIGAFPKNLAKATEEIRQCLGDVPLPQ</sequence>
<reference evidence="1" key="1">
    <citation type="submission" date="2016-10" db="EMBL/GenBank/DDBJ databases">
        <authorList>
            <person name="Benchimol M."/>
            <person name="Almeida L.G."/>
            <person name="Vasconcelos A.T."/>
            <person name="Perreira-Neves A."/>
            <person name="Rosa I.A."/>
            <person name="Tasca T."/>
            <person name="Bogo M.R."/>
            <person name="de Souza W."/>
        </authorList>
    </citation>
    <scope>NUCLEOTIDE SEQUENCE [LARGE SCALE GENOMIC DNA]</scope>
    <source>
        <strain evidence="1">K</strain>
    </source>
</reference>
<comment type="caution">
    <text evidence="1">The sequence shown here is derived from an EMBL/GenBank/DDBJ whole genome shotgun (WGS) entry which is preliminary data.</text>
</comment>
<dbReference type="VEuPathDB" id="TrichDB:TRFO_05130"/>
<dbReference type="AlphaFoldDB" id="A0A1J4K8I0"/>
<dbReference type="Proteomes" id="UP000179807">
    <property type="component" value="Unassembled WGS sequence"/>
</dbReference>
<accession>A0A1J4K8I0</accession>
<evidence type="ECO:0008006" key="3">
    <source>
        <dbReference type="Google" id="ProtNLM"/>
    </source>
</evidence>
<organism evidence="1 2">
    <name type="scientific">Tritrichomonas foetus</name>
    <dbReference type="NCBI Taxonomy" id="1144522"/>
    <lineage>
        <taxon>Eukaryota</taxon>
        <taxon>Metamonada</taxon>
        <taxon>Parabasalia</taxon>
        <taxon>Tritrichomonadida</taxon>
        <taxon>Tritrichomonadidae</taxon>
        <taxon>Tritrichomonas</taxon>
    </lineage>
</organism>
<gene>
    <name evidence="1" type="ORF">TRFO_05130</name>
</gene>
<dbReference type="EMBL" id="MLAK01000693">
    <property type="protein sequence ID" value="OHT07515.1"/>
    <property type="molecule type" value="Genomic_DNA"/>
</dbReference>
<dbReference type="RefSeq" id="XP_068360651.1">
    <property type="nucleotide sequence ID" value="XM_068492306.1"/>
</dbReference>
<protein>
    <recommendedName>
        <fullName evidence="3">Thymidine kinase</fullName>
    </recommendedName>
</protein>
<keyword evidence="2" id="KW-1185">Reference proteome</keyword>
<evidence type="ECO:0000313" key="2">
    <source>
        <dbReference type="Proteomes" id="UP000179807"/>
    </source>
</evidence>
<dbReference type="GeneID" id="94827010"/>
<name>A0A1J4K8I0_9EUKA</name>